<evidence type="ECO:0000313" key="10">
    <source>
        <dbReference type="Proteomes" id="UP000183245"/>
    </source>
</evidence>
<accession>A0A1J5IVA8</accession>
<comment type="subcellular location">
    <subcellularLocation>
        <location evidence="1">Cell membrane</location>
        <topology evidence="1">Multi-pass membrane protein</topology>
    </subcellularLocation>
</comment>
<dbReference type="GO" id="GO:0005886">
    <property type="term" value="C:plasma membrane"/>
    <property type="evidence" value="ECO:0007669"/>
    <property type="project" value="UniProtKB-SubCell"/>
</dbReference>
<evidence type="ECO:0000259" key="8">
    <source>
        <dbReference type="Pfam" id="PF00482"/>
    </source>
</evidence>
<feature type="transmembrane region" description="Helical" evidence="7">
    <location>
        <begin position="101"/>
        <end position="122"/>
    </location>
</feature>
<dbReference type="EMBL" id="MNZT01000069">
    <property type="protein sequence ID" value="OIP97095.1"/>
    <property type="molecule type" value="Genomic_DNA"/>
</dbReference>
<evidence type="ECO:0000256" key="2">
    <source>
        <dbReference type="ARBA" id="ARBA00005745"/>
    </source>
</evidence>
<evidence type="ECO:0000256" key="6">
    <source>
        <dbReference type="ARBA" id="ARBA00023136"/>
    </source>
</evidence>
<evidence type="ECO:0000256" key="7">
    <source>
        <dbReference type="SAM" id="Phobius"/>
    </source>
</evidence>
<gene>
    <name evidence="9" type="ORF">AUK40_04010</name>
</gene>
<keyword evidence="6 7" id="KW-0472">Membrane</keyword>
<comment type="similarity">
    <text evidence="2">Belongs to the GSP F family.</text>
</comment>
<sequence length="316" mass="34522">MNGSATLLFRELASLIQAGIPVTTVLQKVATQPGQTGRHARAILEHLDGHALSEAFASAGTIADPVEITLMRIGESTGHLDTVLSSIADERERKSQLQKKLFSDLLYPVLVIHFAFIVSAFLSCVADHFNYARFPLVLLSLIGPWYAAALGLTLLWRSSSKVRQVLETVLGCLPLIGPLIRNTARSRFIHAFGLLYRAGININETLSLSASMSGSMVIQREVAQGAEFMEQGGSFDAFVRSLSFLESSHALLLSTAFTSGTLDEGLKHVGALIEFDLTLQAKKLTTVVPVIVFLIVASFIARQIFNFYETYYAEIM</sequence>
<proteinExistence type="inferred from homology"/>
<dbReference type="AlphaFoldDB" id="A0A1J5IVA8"/>
<dbReference type="PANTHER" id="PTHR30012:SF0">
    <property type="entry name" value="TYPE II SECRETION SYSTEM PROTEIN F-RELATED"/>
    <property type="match status" value="1"/>
</dbReference>
<dbReference type="STRING" id="1817892.AUK40_04010"/>
<evidence type="ECO:0000313" key="9">
    <source>
        <dbReference type="EMBL" id="OIP97095.1"/>
    </source>
</evidence>
<feature type="transmembrane region" description="Helical" evidence="7">
    <location>
        <begin position="134"/>
        <end position="156"/>
    </location>
</feature>
<dbReference type="InterPro" id="IPR003004">
    <property type="entry name" value="GspF/PilC"/>
</dbReference>
<dbReference type="PANTHER" id="PTHR30012">
    <property type="entry name" value="GENERAL SECRETION PATHWAY PROTEIN"/>
    <property type="match status" value="1"/>
</dbReference>
<reference evidence="9 10" key="1">
    <citation type="journal article" date="2016" name="Environ. Microbiol.">
        <title>Genomic resolution of a cold subsurface aquifer community provides metabolic insights for novel microbes adapted to high CO concentrations.</title>
        <authorList>
            <person name="Probst A.J."/>
            <person name="Castelle C.J."/>
            <person name="Singh A."/>
            <person name="Brown C.T."/>
            <person name="Anantharaman K."/>
            <person name="Sharon I."/>
            <person name="Hug L.A."/>
            <person name="Burstein D."/>
            <person name="Emerson J.B."/>
            <person name="Thomas B.C."/>
            <person name="Banfield J.F."/>
        </authorList>
    </citation>
    <scope>NUCLEOTIDE SEQUENCE [LARGE SCALE GENOMIC DNA]</scope>
    <source>
        <strain evidence="9">CG2_30_54_11</strain>
    </source>
</reference>
<feature type="transmembrane region" description="Helical" evidence="7">
    <location>
        <begin position="284"/>
        <end position="305"/>
    </location>
</feature>
<feature type="domain" description="Type II secretion system protein GspF" evidence="8">
    <location>
        <begin position="9"/>
        <end position="123"/>
    </location>
</feature>
<evidence type="ECO:0000256" key="3">
    <source>
        <dbReference type="ARBA" id="ARBA00022475"/>
    </source>
</evidence>
<dbReference type="InterPro" id="IPR018076">
    <property type="entry name" value="T2SS_GspF_dom"/>
</dbReference>
<evidence type="ECO:0000256" key="5">
    <source>
        <dbReference type="ARBA" id="ARBA00022989"/>
    </source>
</evidence>
<evidence type="ECO:0000256" key="4">
    <source>
        <dbReference type="ARBA" id="ARBA00022692"/>
    </source>
</evidence>
<dbReference type="Proteomes" id="UP000183245">
    <property type="component" value="Unassembled WGS sequence"/>
</dbReference>
<organism evidence="9 10">
    <name type="scientific">Candidatus Wirthbacteria bacterium CG2_30_54_11</name>
    <dbReference type="NCBI Taxonomy" id="1817892"/>
    <lineage>
        <taxon>Bacteria</taxon>
        <taxon>Candidatus Wirthbacteria</taxon>
    </lineage>
</organism>
<keyword evidence="5 7" id="KW-1133">Transmembrane helix</keyword>
<dbReference type="InterPro" id="IPR042094">
    <property type="entry name" value="T2SS_GspF_sf"/>
</dbReference>
<evidence type="ECO:0000256" key="1">
    <source>
        <dbReference type="ARBA" id="ARBA00004651"/>
    </source>
</evidence>
<comment type="caution">
    <text evidence="9">The sequence shown here is derived from an EMBL/GenBank/DDBJ whole genome shotgun (WGS) entry which is preliminary data.</text>
</comment>
<name>A0A1J5IVA8_9BACT</name>
<keyword evidence="4 7" id="KW-0812">Transmembrane</keyword>
<dbReference type="Pfam" id="PF00482">
    <property type="entry name" value="T2SSF"/>
    <property type="match status" value="2"/>
</dbReference>
<dbReference type="Gene3D" id="1.20.81.30">
    <property type="entry name" value="Type II secretion system (T2SS), domain F"/>
    <property type="match status" value="2"/>
</dbReference>
<feature type="domain" description="Type II secretion system protein GspF" evidence="8">
    <location>
        <begin position="188"/>
        <end position="300"/>
    </location>
</feature>
<keyword evidence="3" id="KW-1003">Cell membrane</keyword>
<protein>
    <recommendedName>
        <fullName evidence="8">Type II secretion system protein GspF domain-containing protein</fullName>
    </recommendedName>
</protein>